<dbReference type="Proteomes" id="UP001328733">
    <property type="component" value="Unassembled WGS sequence"/>
</dbReference>
<comment type="caution">
    <text evidence="1">The sequence shown here is derived from an EMBL/GenBank/DDBJ whole genome shotgun (WGS) entry which is preliminary data.</text>
</comment>
<accession>A0AAW9QUL5</accession>
<keyword evidence="2" id="KW-1185">Reference proteome</keyword>
<protein>
    <recommendedName>
        <fullName evidence="3">LPS biosynthesis glycosyltransferase</fullName>
    </recommendedName>
</protein>
<gene>
    <name evidence="1" type="ORF">V0288_08100</name>
</gene>
<sequence length="285" mass="33075">MFVLTRERALDRSLNASIDLILIIAYQEPTEQLFSCLSNEGFTCEVSRQKHTEEYKDYSPSYRCLLNHREAWKRVIREDKPVLIVEADFVPVKGFGQLPLPFDLDRADTGIAWLYTCAPQIYSVSLQGFATGFSTSAVAYIITPNAARILLQLEERIRQNPGPKIYSTWDSSIEGILRENKLKSYLPFRNYGEHGGLPNLEHYRHHLSKVHRADVLYGELAFLPLYTRGKRNETLAFFRERIRARLKGIARLFAGKYLRPAMIRRARNPDRLLRFAIQRQLTVRL</sequence>
<evidence type="ECO:0008006" key="3">
    <source>
        <dbReference type="Google" id="ProtNLM"/>
    </source>
</evidence>
<dbReference type="AlphaFoldDB" id="A0AAW9QUL5"/>
<dbReference type="EMBL" id="JBAFSM010000012">
    <property type="protein sequence ID" value="MEG3437078.1"/>
    <property type="molecule type" value="Genomic_DNA"/>
</dbReference>
<name>A0AAW9QUL5_9CHRO</name>
<reference evidence="1 2" key="1">
    <citation type="submission" date="2024-01" db="EMBL/GenBank/DDBJ databases">
        <title>Genomic insights into the taxonomy and metabolism of the cyanobacterium Pannus brasiliensis CCIBt3594.</title>
        <authorList>
            <person name="Machado M."/>
            <person name="Botero N.B."/>
            <person name="Andreote A.P.D."/>
            <person name="Feitosa A.M.T."/>
            <person name="Popin R."/>
            <person name="Sivonen K."/>
            <person name="Fiore M.F."/>
        </authorList>
    </citation>
    <scope>NUCLEOTIDE SEQUENCE [LARGE SCALE GENOMIC DNA]</scope>
    <source>
        <strain evidence="1 2">CCIBt3594</strain>
    </source>
</reference>
<proteinExistence type="predicted"/>
<organism evidence="1 2">
    <name type="scientific">Pannus brasiliensis CCIBt3594</name>
    <dbReference type="NCBI Taxonomy" id="1427578"/>
    <lineage>
        <taxon>Bacteria</taxon>
        <taxon>Bacillati</taxon>
        <taxon>Cyanobacteriota</taxon>
        <taxon>Cyanophyceae</taxon>
        <taxon>Oscillatoriophycideae</taxon>
        <taxon>Chroococcales</taxon>
        <taxon>Microcystaceae</taxon>
        <taxon>Pannus</taxon>
    </lineage>
</organism>
<dbReference type="RefSeq" id="WP_332864561.1">
    <property type="nucleotide sequence ID" value="NZ_JBAFSM010000012.1"/>
</dbReference>
<evidence type="ECO:0000313" key="1">
    <source>
        <dbReference type="EMBL" id="MEG3437078.1"/>
    </source>
</evidence>
<evidence type="ECO:0000313" key="2">
    <source>
        <dbReference type="Proteomes" id="UP001328733"/>
    </source>
</evidence>